<protein>
    <submittedName>
        <fullName evidence="1">Uncharacterized protein</fullName>
    </submittedName>
</protein>
<dbReference type="STRING" id="742767.HMPREF9456_00359"/>
<keyword evidence="2" id="KW-1185">Reference proteome</keyword>
<accession>F8WVM0</accession>
<dbReference type="Proteomes" id="UP000006420">
    <property type="component" value="Unassembled WGS sequence"/>
</dbReference>
<dbReference type="eggNOG" id="COG1397">
    <property type="taxonomic scope" value="Bacteria"/>
</dbReference>
<dbReference type="EMBL" id="ADLW01000001">
    <property type="protein sequence ID" value="EGK06485.1"/>
    <property type="molecule type" value="Genomic_DNA"/>
</dbReference>
<evidence type="ECO:0000313" key="2">
    <source>
        <dbReference type="Proteomes" id="UP000006420"/>
    </source>
</evidence>
<organism evidence="1 2">
    <name type="scientific">Dysgonomonas mossii DSM 22836</name>
    <dbReference type="NCBI Taxonomy" id="742767"/>
    <lineage>
        <taxon>Bacteria</taxon>
        <taxon>Pseudomonadati</taxon>
        <taxon>Bacteroidota</taxon>
        <taxon>Bacteroidia</taxon>
        <taxon>Bacteroidales</taxon>
        <taxon>Dysgonomonadaceae</taxon>
        <taxon>Dysgonomonas</taxon>
    </lineage>
</organism>
<reference evidence="1 2" key="1">
    <citation type="submission" date="2011-04" db="EMBL/GenBank/DDBJ databases">
        <title>The Genome Sequence of Dysgonomonas mossii DSM 22836.</title>
        <authorList>
            <consortium name="The Broad Institute Genome Sequencing Platform"/>
            <person name="Earl A."/>
            <person name="Ward D."/>
            <person name="Feldgarden M."/>
            <person name="Gevers D."/>
            <person name="Pudlo N."/>
            <person name="Martens E."/>
            <person name="Allen-Vercoe E."/>
            <person name="Young S.K."/>
            <person name="Zeng Q."/>
            <person name="Gargeya S."/>
            <person name="Fitzgerald M."/>
            <person name="Haas B."/>
            <person name="Abouelleil A."/>
            <person name="Alvarado L."/>
            <person name="Arachchi H.M."/>
            <person name="Berlin A."/>
            <person name="Brown A."/>
            <person name="Chapman S.B."/>
            <person name="Chen Z."/>
            <person name="Dunbar C."/>
            <person name="Freedman E."/>
            <person name="Gearin G."/>
            <person name="Gellesch M."/>
            <person name="Goldberg J."/>
            <person name="Griggs A."/>
            <person name="Gujja S."/>
            <person name="Heiman D."/>
            <person name="Howarth C."/>
            <person name="Larson L."/>
            <person name="Lui A."/>
            <person name="MacDonald P.J.P."/>
            <person name="Mehta T."/>
            <person name="Montmayeur A."/>
            <person name="Murphy C."/>
            <person name="Neiman D."/>
            <person name="Pearson M."/>
            <person name="Priest M."/>
            <person name="Roberts A."/>
            <person name="Saif S."/>
            <person name="Shea T."/>
            <person name="Shenoy N."/>
            <person name="Sisk P."/>
            <person name="Stolte C."/>
            <person name="Sykes S."/>
            <person name="Yandava C."/>
            <person name="Wortman J."/>
            <person name="Nusbaum C."/>
            <person name="Birren B."/>
        </authorList>
    </citation>
    <scope>NUCLEOTIDE SEQUENCE [LARGE SCALE GENOMIC DNA]</scope>
    <source>
        <strain evidence="1 2">DSM 22836</strain>
    </source>
</reference>
<sequence length="246" mass="28557">MIRRMKLKYKILLFLLAGFIVWLIAIQFQTYTYPDKKELNLRLNYLERVIKEPLASNSEVMLLGRESHEFMLFSYSYSTYAFTNLAIKDSTYKERVVPTIKESIIKVLDNKITSFYNIKENFTELDSIPDYSVLYLGHLNLMLGCYRLLSDDATFDSLNDKTSKSLYLRYRKTSFLNLESYPSAIWIPDNTVALASLALHAHNTGSEYDSVCRDWVQYAKAHYMDERTKVLCSTVNPLTGEFGAQC</sequence>
<proteinExistence type="predicted"/>
<comment type="caution">
    <text evidence="1">The sequence shown here is derived from an EMBL/GenBank/DDBJ whole genome shotgun (WGS) entry which is preliminary data.</text>
</comment>
<dbReference type="AlphaFoldDB" id="F8WVM0"/>
<dbReference type="HOGENOM" id="CLU_1127681_0_0_10"/>
<gene>
    <name evidence="1" type="ORF">HMPREF9456_00359</name>
</gene>
<name>F8WVM0_9BACT</name>
<evidence type="ECO:0000313" key="1">
    <source>
        <dbReference type="EMBL" id="EGK06485.1"/>
    </source>
</evidence>